<dbReference type="AlphaFoldDB" id="A0A402AY91"/>
<dbReference type="RefSeq" id="WP_126557371.1">
    <property type="nucleotide sequence ID" value="NZ_BIFS01000002.1"/>
</dbReference>
<comment type="caution">
    <text evidence="1">The sequence shown here is derived from an EMBL/GenBank/DDBJ whole genome shotgun (WGS) entry which is preliminary data.</text>
</comment>
<dbReference type="Proteomes" id="UP000287188">
    <property type="component" value="Unassembled WGS sequence"/>
</dbReference>
<dbReference type="EMBL" id="BIFS01000002">
    <property type="protein sequence ID" value="GCE24091.1"/>
    <property type="molecule type" value="Genomic_DNA"/>
</dbReference>
<proteinExistence type="predicted"/>
<name>A0A402AY91_9CHLR</name>
<accession>A0A402AY91</accession>
<organism evidence="1 2">
    <name type="scientific">Dictyobacter kobayashii</name>
    <dbReference type="NCBI Taxonomy" id="2014872"/>
    <lineage>
        <taxon>Bacteria</taxon>
        <taxon>Bacillati</taxon>
        <taxon>Chloroflexota</taxon>
        <taxon>Ktedonobacteria</taxon>
        <taxon>Ktedonobacterales</taxon>
        <taxon>Dictyobacteraceae</taxon>
        <taxon>Dictyobacter</taxon>
    </lineage>
</organism>
<evidence type="ECO:0000313" key="1">
    <source>
        <dbReference type="EMBL" id="GCE24091.1"/>
    </source>
</evidence>
<protein>
    <submittedName>
        <fullName evidence="1">Uncharacterized protein</fullName>
    </submittedName>
</protein>
<dbReference type="OrthoDB" id="165422at2"/>
<gene>
    <name evidence="1" type="ORF">KDK_78910</name>
</gene>
<reference evidence="2" key="1">
    <citation type="submission" date="2018-12" db="EMBL/GenBank/DDBJ databases">
        <title>Tengunoibacter tsumagoiensis gen. nov., sp. nov., Dictyobacter kobayashii sp. nov., D. alpinus sp. nov., and D. joshuensis sp. nov. and description of Dictyobacteraceae fam. nov. within the order Ktedonobacterales isolated from Tengu-no-mugimeshi.</title>
        <authorList>
            <person name="Wang C.M."/>
            <person name="Zheng Y."/>
            <person name="Sakai Y."/>
            <person name="Toyoda A."/>
            <person name="Minakuchi Y."/>
            <person name="Abe K."/>
            <person name="Yokota A."/>
            <person name="Yabe S."/>
        </authorList>
    </citation>
    <scope>NUCLEOTIDE SEQUENCE [LARGE SCALE GENOMIC DNA]</scope>
    <source>
        <strain evidence="2">Uno11</strain>
    </source>
</reference>
<keyword evidence="2" id="KW-1185">Reference proteome</keyword>
<evidence type="ECO:0000313" key="2">
    <source>
        <dbReference type="Proteomes" id="UP000287188"/>
    </source>
</evidence>
<sequence>MDIKKADDDALLEVVRQQLRQSVARLQDLKGRPENELAHKQALEHELVAVLSAVGELLPPDLQAQVQQLLVLHAGLSNPYLGRATSMTQLHQRNGQRSDLPSWAQPE</sequence>